<dbReference type="PANTHER" id="PTHR23524:SF1">
    <property type="entry name" value="MRH DOMAIN-CONTAINING PROTEIN-RELATED"/>
    <property type="match status" value="1"/>
</dbReference>
<keyword evidence="1" id="KW-0472">Membrane</keyword>
<name>A0A383ARF5_9ZZZZ</name>
<dbReference type="InterPro" id="IPR036259">
    <property type="entry name" value="MFS_trans_sf"/>
</dbReference>
<feature type="transmembrane region" description="Helical" evidence="1">
    <location>
        <begin position="135"/>
        <end position="152"/>
    </location>
</feature>
<evidence type="ECO:0000256" key="1">
    <source>
        <dbReference type="SAM" id="Phobius"/>
    </source>
</evidence>
<dbReference type="AlphaFoldDB" id="A0A383ARF5"/>
<feature type="domain" description="Major facilitator superfamily (MFS) profile" evidence="2">
    <location>
        <begin position="63"/>
        <end position="248"/>
    </location>
</feature>
<feature type="transmembrane region" description="Helical" evidence="1">
    <location>
        <begin position="197"/>
        <end position="220"/>
    </location>
</feature>
<dbReference type="PROSITE" id="PS50850">
    <property type="entry name" value="MFS"/>
    <property type="match status" value="1"/>
</dbReference>
<accession>A0A383ARF5</accession>
<evidence type="ECO:0000259" key="2">
    <source>
        <dbReference type="PROSITE" id="PS50850"/>
    </source>
</evidence>
<feature type="transmembrane region" description="Helical" evidence="1">
    <location>
        <begin position="14"/>
        <end position="34"/>
    </location>
</feature>
<dbReference type="InterPro" id="IPR011701">
    <property type="entry name" value="MFS"/>
</dbReference>
<reference evidence="3" key="1">
    <citation type="submission" date="2018-05" db="EMBL/GenBank/DDBJ databases">
        <authorList>
            <person name="Lanie J.A."/>
            <person name="Ng W.-L."/>
            <person name="Kazmierczak K.M."/>
            <person name="Andrzejewski T.M."/>
            <person name="Davidsen T.M."/>
            <person name="Wayne K.J."/>
            <person name="Tettelin H."/>
            <person name="Glass J.I."/>
            <person name="Rusch D."/>
            <person name="Podicherti R."/>
            <person name="Tsui H.-C.T."/>
            <person name="Winkler M.E."/>
        </authorList>
    </citation>
    <scope>NUCLEOTIDE SEQUENCE</scope>
</reference>
<evidence type="ECO:0000313" key="3">
    <source>
        <dbReference type="EMBL" id="SVE10274.1"/>
    </source>
</evidence>
<keyword evidence="1" id="KW-1133">Transmembrane helix</keyword>
<dbReference type="GO" id="GO:0022857">
    <property type="term" value="F:transmembrane transporter activity"/>
    <property type="evidence" value="ECO:0007669"/>
    <property type="project" value="InterPro"/>
</dbReference>
<sequence length="248" mass="25995">MVTSGTSSVEAGRYTFWVTSGIAFIGMLITWFGLSRLKSLRNSTLSLLQRLRIGITAAQNNPRITLSYGAAFVGRTDLVVVVIFLSLWITHASMEQGMTSEEALIQAGIMFAVIQGAGLLFMPIMGYLVDRMNRVVALAIATGLALVGYLWLGLLDQPMGPPAYPAAVILGMGQASAILTAMALVGQEVTETNTGAVSGLFTLFGAVGILLATKIGGVLFDVWMPGAPFVITGLANGAILLAALVIIA</sequence>
<dbReference type="Gene3D" id="1.20.1250.20">
    <property type="entry name" value="MFS general substrate transporter like domains"/>
    <property type="match status" value="1"/>
</dbReference>
<keyword evidence="1" id="KW-0812">Transmembrane</keyword>
<gene>
    <name evidence="3" type="ORF">METZ01_LOCUS463128</name>
</gene>
<dbReference type="Pfam" id="PF07690">
    <property type="entry name" value="MFS_1"/>
    <property type="match status" value="1"/>
</dbReference>
<dbReference type="EMBL" id="UINC01194266">
    <property type="protein sequence ID" value="SVE10274.1"/>
    <property type="molecule type" value="Genomic_DNA"/>
</dbReference>
<feature type="transmembrane region" description="Helical" evidence="1">
    <location>
        <begin position="164"/>
        <end position="185"/>
    </location>
</feature>
<protein>
    <recommendedName>
        <fullName evidence="2">Major facilitator superfamily (MFS) profile domain-containing protein</fullName>
    </recommendedName>
</protein>
<feature type="transmembrane region" description="Helical" evidence="1">
    <location>
        <begin position="103"/>
        <end position="128"/>
    </location>
</feature>
<dbReference type="SUPFAM" id="SSF103473">
    <property type="entry name" value="MFS general substrate transporter"/>
    <property type="match status" value="1"/>
</dbReference>
<feature type="transmembrane region" description="Helical" evidence="1">
    <location>
        <begin position="226"/>
        <end position="247"/>
    </location>
</feature>
<feature type="non-terminal residue" evidence="3">
    <location>
        <position position="248"/>
    </location>
</feature>
<dbReference type="InterPro" id="IPR020846">
    <property type="entry name" value="MFS_dom"/>
</dbReference>
<proteinExistence type="predicted"/>
<organism evidence="3">
    <name type="scientific">marine metagenome</name>
    <dbReference type="NCBI Taxonomy" id="408172"/>
    <lineage>
        <taxon>unclassified sequences</taxon>
        <taxon>metagenomes</taxon>
        <taxon>ecological metagenomes</taxon>
    </lineage>
</organism>
<feature type="transmembrane region" description="Helical" evidence="1">
    <location>
        <begin position="72"/>
        <end position="91"/>
    </location>
</feature>
<dbReference type="PANTHER" id="PTHR23524">
    <property type="entry name" value="TRANSPORTER, PUTATIVE (AFU_ORTHOLOGUE AFUA_8G04850)-RELATED"/>
    <property type="match status" value="1"/>
</dbReference>